<proteinExistence type="predicted"/>
<reference evidence="2" key="1">
    <citation type="submission" date="2014-09" db="EMBL/GenBank/DDBJ databases">
        <authorList>
            <person name="Magalhaes I.L.F."/>
            <person name="Oliveira U."/>
            <person name="Santos F.R."/>
            <person name="Vidigal T.H.D.A."/>
            <person name="Brescovit A.D."/>
            <person name="Santos A.J."/>
        </authorList>
    </citation>
    <scope>NUCLEOTIDE SEQUENCE</scope>
    <source>
        <tissue evidence="2">Shoot tissue taken approximately 20 cm above the soil surface</tissue>
    </source>
</reference>
<protein>
    <submittedName>
        <fullName evidence="2">Uncharacterized protein</fullName>
    </submittedName>
</protein>
<reference evidence="2" key="2">
    <citation type="journal article" date="2015" name="Data Brief">
        <title>Shoot transcriptome of the giant reed, Arundo donax.</title>
        <authorList>
            <person name="Barrero R.A."/>
            <person name="Guerrero F.D."/>
            <person name="Moolhuijzen P."/>
            <person name="Goolsby J.A."/>
            <person name="Tidwell J."/>
            <person name="Bellgard S.E."/>
            <person name="Bellgard M.I."/>
        </authorList>
    </citation>
    <scope>NUCLEOTIDE SEQUENCE</scope>
    <source>
        <tissue evidence="2">Shoot tissue taken approximately 20 cm above the soil surface</tissue>
    </source>
</reference>
<organism evidence="2">
    <name type="scientific">Arundo donax</name>
    <name type="common">Giant reed</name>
    <name type="synonym">Donax arundinaceus</name>
    <dbReference type="NCBI Taxonomy" id="35708"/>
    <lineage>
        <taxon>Eukaryota</taxon>
        <taxon>Viridiplantae</taxon>
        <taxon>Streptophyta</taxon>
        <taxon>Embryophyta</taxon>
        <taxon>Tracheophyta</taxon>
        <taxon>Spermatophyta</taxon>
        <taxon>Magnoliopsida</taxon>
        <taxon>Liliopsida</taxon>
        <taxon>Poales</taxon>
        <taxon>Poaceae</taxon>
        <taxon>PACMAD clade</taxon>
        <taxon>Arundinoideae</taxon>
        <taxon>Arundineae</taxon>
        <taxon>Arundo</taxon>
    </lineage>
</organism>
<sequence>MQAKSRRKITPIGNTRQQKELVKPLAAERKSQKTSSSSGPNNAMGDLSRSLVRNHSEQ</sequence>
<dbReference type="AlphaFoldDB" id="A0A0A8XYH3"/>
<dbReference type="EMBL" id="GBRH01280200">
    <property type="protein sequence ID" value="JAD17695.1"/>
    <property type="molecule type" value="Transcribed_RNA"/>
</dbReference>
<accession>A0A0A8XYH3</accession>
<evidence type="ECO:0000313" key="2">
    <source>
        <dbReference type="EMBL" id="JAD17695.1"/>
    </source>
</evidence>
<name>A0A0A8XYH3_ARUDO</name>
<evidence type="ECO:0000256" key="1">
    <source>
        <dbReference type="SAM" id="MobiDB-lite"/>
    </source>
</evidence>
<feature type="region of interest" description="Disordered" evidence="1">
    <location>
        <begin position="1"/>
        <end position="58"/>
    </location>
</feature>
<feature type="compositionally biased region" description="Basic and acidic residues" evidence="1">
    <location>
        <begin position="17"/>
        <end position="31"/>
    </location>
</feature>